<dbReference type="InterPro" id="IPR053888">
    <property type="entry name" value="MRM3-like_sub_bind"/>
</dbReference>
<dbReference type="InterPro" id="IPR029028">
    <property type="entry name" value="Alpha/beta_knot_MTases"/>
</dbReference>
<name>A0AB39HLL9_9BACI</name>
<organism evidence="5">
    <name type="scientific">Ornithinibacillus sp. 4-3</name>
    <dbReference type="NCBI Taxonomy" id="3231488"/>
    <lineage>
        <taxon>Bacteria</taxon>
        <taxon>Bacillati</taxon>
        <taxon>Bacillota</taxon>
        <taxon>Bacilli</taxon>
        <taxon>Bacillales</taxon>
        <taxon>Bacillaceae</taxon>
        <taxon>Ornithinibacillus</taxon>
    </lineage>
</organism>
<dbReference type="GO" id="GO:0006396">
    <property type="term" value="P:RNA processing"/>
    <property type="evidence" value="ECO:0007669"/>
    <property type="project" value="InterPro"/>
</dbReference>
<dbReference type="SUPFAM" id="SSF55315">
    <property type="entry name" value="L30e-like"/>
    <property type="match status" value="1"/>
</dbReference>
<dbReference type="GO" id="GO:0005737">
    <property type="term" value="C:cytoplasm"/>
    <property type="evidence" value="ECO:0007669"/>
    <property type="project" value="UniProtKB-ARBA"/>
</dbReference>
<dbReference type="Gene3D" id="3.40.1280.10">
    <property type="match status" value="1"/>
</dbReference>
<proteinExistence type="inferred from homology"/>
<dbReference type="GO" id="GO:0032259">
    <property type="term" value="P:methylation"/>
    <property type="evidence" value="ECO:0007669"/>
    <property type="project" value="UniProtKB-KW"/>
</dbReference>
<dbReference type="SUPFAM" id="SSF75217">
    <property type="entry name" value="alpha/beta knot"/>
    <property type="match status" value="1"/>
</dbReference>
<reference evidence="5" key="1">
    <citation type="submission" date="2024-07" db="EMBL/GenBank/DDBJ databases">
        <title>Halotolerant mesophilic bacterium Ornithinibacillus sp. 4-3, sp. nov., isolated from soil.</title>
        <authorList>
            <person name="Sidarenka A.V."/>
            <person name="Guliayeva D.E."/>
            <person name="Leanovich S.I."/>
            <person name="Hileuskaya K.S."/>
            <person name="Akhremchuk A.E."/>
            <person name="Sikolenko M.A."/>
            <person name="Valentovich L.N."/>
        </authorList>
    </citation>
    <scope>NUCLEOTIDE SEQUENCE</scope>
    <source>
        <strain evidence="5">4-3</strain>
    </source>
</reference>
<dbReference type="InterPro" id="IPR013123">
    <property type="entry name" value="SpoU_subst-bd"/>
</dbReference>
<accession>A0AB39HLL9</accession>
<dbReference type="InterPro" id="IPR051259">
    <property type="entry name" value="rRNA_Methyltransferase"/>
</dbReference>
<dbReference type="GO" id="GO:0003723">
    <property type="term" value="F:RNA binding"/>
    <property type="evidence" value="ECO:0007669"/>
    <property type="project" value="InterPro"/>
</dbReference>
<keyword evidence="3" id="KW-0808">Transferase</keyword>
<protein>
    <submittedName>
        <fullName evidence="5">TrmH family RNA methyltransferase</fullName>
    </submittedName>
</protein>
<keyword evidence="2 5" id="KW-0489">Methyltransferase</keyword>
<dbReference type="InterPro" id="IPR029026">
    <property type="entry name" value="tRNA_m1G_MTases_N"/>
</dbReference>
<dbReference type="Pfam" id="PF00588">
    <property type="entry name" value="SpoU_methylase"/>
    <property type="match status" value="1"/>
</dbReference>
<dbReference type="SMART" id="SM00967">
    <property type="entry name" value="SpoU_sub_bind"/>
    <property type="match status" value="1"/>
</dbReference>
<evidence type="ECO:0000256" key="3">
    <source>
        <dbReference type="ARBA" id="ARBA00022679"/>
    </source>
</evidence>
<gene>
    <name evidence="5" type="ORF">AB4Y30_10990</name>
</gene>
<dbReference type="Gene3D" id="3.30.1330.30">
    <property type="match status" value="1"/>
</dbReference>
<evidence type="ECO:0000256" key="2">
    <source>
        <dbReference type="ARBA" id="ARBA00022603"/>
    </source>
</evidence>
<dbReference type="Pfam" id="PF22435">
    <property type="entry name" value="MRM3-like_sub_bind"/>
    <property type="match status" value="1"/>
</dbReference>
<evidence type="ECO:0000313" key="5">
    <source>
        <dbReference type="EMBL" id="XDK31552.1"/>
    </source>
</evidence>
<dbReference type="RefSeq" id="WP_368652279.1">
    <property type="nucleotide sequence ID" value="NZ_CP162599.1"/>
</dbReference>
<dbReference type="GO" id="GO:0008173">
    <property type="term" value="F:RNA methyltransferase activity"/>
    <property type="evidence" value="ECO:0007669"/>
    <property type="project" value="InterPro"/>
</dbReference>
<dbReference type="CDD" id="cd18095">
    <property type="entry name" value="SpoU-like_rRNA-MTase"/>
    <property type="match status" value="1"/>
</dbReference>
<feature type="domain" description="RNA 2-O ribose methyltransferase substrate binding" evidence="4">
    <location>
        <begin position="29"/>
        <end position="96"/>
    </location>
</feature>
<evidence type="ECO:0000259" key="4">
    <source>
        <dbReference type="SMART" id="SM00967"/>
    </source>
</evidence>
<sequence length="245" mass="27242">MITSIQNQKVKQWNKLKTKKERIKTSSFLIEGFHLVEEAWKSNWQIHEIILQENIPLPSWCENFPVEIVTESVFKTIAQTTTPQGIAAVISMKKYHTYTGNQVLLVDEIQDPGNLGTIIRTADAAGFATIILGKGTVDMYNEKVIRATQGSLFHIPVIEADLQEEITKLKQNDFAIWAATLENAVHYTELAVPEKTALIVGNEGAGINSNVMNLADQGVKIPIYGKAESLNVSIAAAILMYYIKN</sequence>
<dbReference type="PANTHER" id="PTHR43191:SF2">
    <property type="entry name" value="RRNA METHYLTRANSFERASE 3, MITOCHONDRIAL"/>
    <property type="match status" value="1"/>
</dbReference>
<dbReference type="InterPro" id="IPR029064">
    <property type="entry name" value="Ribosomal_eL30-like_sf"/>
</dbReference>
<comment type="similarity">
    <text evidence="1">Belongs to the class IV-like SAM-binding methyltransferase superfamily. RNA methyltransferase TrmH family.</text>
</comment>
<dbReference type="InterPro" id="IPR001537">
    <property type="entry name" value="SpoU_MeTrfase"/>
</dbReference>
<dbReference type="AlphaFoldDB" id="A0AB39HLL9"/>
<evidence type="ECO:0000256" key="1">
    <source>
        <dbReference type="ARBA" id="ARBA00007228"/>
    </source>
</evidence>
<dbReference type="EMBL" id="CP162599">
    <property type="protein sequence ID" value="XDK31552.1"/>
    <property type="molecule type" value="Genomic_DNA"/>
</dbReference>
<dbReference type="PANTHER" id="PTHR43191">
    <property type="entry name" value="RRNA METHYLTRANSFERASE 3"/>
    <property type="match status" value="1"/>
</dbReference>